<comment type="similarity">
    <text evidence="2">Belongs to the cytochrome P450 family.</text>
</comment>
<dbReference type="HOGENOM" id="CLU_022195_1_2_1"/>
<sequence length="167" mass="19169">MKPPLTLEQQAKTHLILGKSAIHASSIATINLIYDLVARPVYLKPLREEVNQIWEETFRILDEKAMSKLNKLDSFLKELQRLNSAAHITFDRQITNRKSFTLKNGLHLPNGSHYAVSASLIARDPKNWHSLDEFDGFRFAKLRDQEGQQHKYQCVTTNSTHSMAFGH</sequence>
<proteinExistence type="inferred from homology"/>
<gene>
    <name evidence="6" type="ORF">A1O9_06614</name>
</gene>
<dbReference type="GO" id="GO:0016705">
    <property type="term" value="F:oxidoreductase activity, acting on paired donors, with incorporation or reduction of molecular oxygen"/>
    <property type="evidence" value="ECO:0007669"/>
    <property type="project" value="InterPro"/>
</dbReference>
<organism evidence="6 7">
    <name type="scientific">Exophiala aquamarina CBS 119918</name>
    <dbReference type="NCBI Taxonomy" id="1182545"/>
    <lineage>
        <taxon>Eukaryota</taxon>
        <taxon>Fungi</taxon>
        <taxon>Dikarya</taxon>
        <taxon>Ascomycota</taxon>
        <taxon>Pezizomycotina</taxon>
        <taxon>Eurotiomycetes</taxon>
        <taxon>Chaetothyriomycetidae</taxon>
        <taxon>Chaetothyriales</taxon>
        <taxon>Herpotrichiellaceae</taxon>
        <taxon>Exophiala</taxon>
    </lineage>
</organism>
<keyword evidence="5" id="KW-0408">Iron</keyword>
<keyword evidence="4" id="KW-0560">Oxidoreductase</keyword>
<name>A0A072PHB0_9EURO</name>
<evidence type="ECO:0000313" key="6">
    <source>
        <dbReference type="EMBL" id="KEF58688.1"/>
    </source>
</evidence>
<accession>A0A072PHB0</accession>
<evidence type="ECO:0000256" key="3">
    <source>
        <dbReference type="ARBA" id="ARBA00022723"/>
    </source>
</evidence>
<dbReference type="AlphaFoldDB" id="A0A072PHB0"/>
<dbReference type="OrthoDB" id="1844152at2759"/>
<dbReference type="SUPFAM" id="SSF48264">
    <property type="entry name" value="Cytochrome P450"/>
    <property type="match status" value="1"/>
</dbReference>
<dbReference type="GO" id="GO:0005506">
    <property type="term" value="F:iron ion binding"/>
    <property type="evidence" value="ECO:0007669"/>
    <property type="project" value="InterPro"/>
</dbReference>
<reference evidence="6 7" key="1">
    <citation type="submission" date="2013-03" db="EMBL/GenBank/DDBJ databases">
        <title>The Genome Sequence of Exophiala aquamarina CBS 119918.</title>
        <authorList>
            <consortium name="The Broad Institute Genomics Platform"/>
            <person name="Cuomo C."/>
            <person name="de Hoog S."/>
            <person name="Gorbushina A."/>
            <person name="Walker B."/>
            <person name="Young S.K."/>
            <person name="Zeng Q."/>
            <person name="Gargeya S."/>
            <person name="Fitzgerald M."/>
            <person name="Haas B."/>
            <person name="Abouelleil A."/>
            <person name="Allen A.W."/>
            <person name="Alvarado L."/>
            <person name="Arachchi H.M."/>
            <person name="Berlin A.M."/>
            <person name="Chapman S.B."/>
            <person name="Gainer-Dewar J."/>
            <person name="Goldberg J."/>
            <person name="Griggs A."/>
            <person name="Gujja S."/>
            <person name="Hansen M."/>
            <person name="Howarth C."/>
            <person name="Imamovic A."/>
            <person name="Ireland A."/>
            <person name="Larimer J."/>
            <person name="McCowan C."/>
            <person name="Murphy C."/>
            <person name="Pearson M."/>
            <person name="Poon T.W."/>
            <person name="Priest M."/>
            <person name="Roberts A."/>
            <person name="Saif S."/>
            <person name="Shea T."/>
            <person name="Sisk P."/>
            <person name="Sykes S."/>
            <person name="Wortman J."/>
            <person name="Nusbaum C."/>
            <person name="Birren B."/>
        </authorList>
    </citation>
    <scope>NUCLEOTIDE SEQUENCE [LARGE SCALE GENOMIC DNA]</scope>
    <source>
        <strain evidence="6 7">CBS 119918</strain>
    </source>
</reference>
<dbReference type="InterPro" id="IPR001128">
    <property type="entry name" value="Cyt_P450"/>
</dbReference>
<comment type="cofactor">
    <cofactor evidence="1">
        <name>heme</name>
        <dbReference type="ChEBI" id="CHEBI:30413"/>
    </cofactor>
</comment>
<keyword evidence="3" id="KW-0479">Metal-binding</keyword>
<evidence type="ECO:0000313" key="7">
    <source>
        <dbReference type="Proteomes" id="UP000027920"/>
    </source>
</evidence>
<comment type="caution">
    <text evidence="6">The sequence shown here is derived from an EMBL/GenBank/DDBJ whole genome shotgun (WGS) entry which is preliminary data.</text>
</comment>
<evidence type="ECO:0000256" key="1">
    <source>
        <dbReference type="ARBA" id="ARBA00001971"/>
    </source>
</evidence>
<dbReference type="VEuPathDB" id="FungiDB:A1O9_06614"/>
<protein>
    <submittedName>
        <fullName evidence="6">Uncharacterized protein</fullName>
    </submittedName>
</protein>
<evidence type="ECO:0000256" key="2">
    <source>
        <dbReference type="ARBA" id="ARBA00010617"/>
    </source>
</evidence>
<dbReference type="Gene3D" id="1.10.630.10">
    <property type="entry name" value="Cytochrome P450"/>
    <property type="match status" value="1"/>
</dbReference>
<dbReference type="PANTHER" id="PTHR46206">
    <property type="entry name" value="CYTOCHROME P450"/>
    <property type="match status" value="1"/>
</dbReference>
<dbReference type="Proteomes" id="UP000027920">
    <property type="component" value="Unassembled WGS sequence"/>
</dbReference>
<dbReference type="GO" id="GO:0004497">
    <property type="term" value="F:monooxygenase activity"/>
    <property type="evidence" value="ECO:0007669"/>
    <property type="project" value="InterPro"/>
</dbReference>
<dbReference type="RefSeq" id="XP_013261278.1">
    <property type="nucleotide sequence ID" value="XM_013405824.1"/>
</dbReference>
<evidence type="ECO:0000256" key="4">
    <source>
        <dbReference type="ARBA" id="ARBA00023002"/>
    </source>
</evidence>
<dbReference type="STRING" id="1182545.A0A072PHB0"/>
<evidence type="ECO:0000256" key="5">
    <source>
        <dbReference type="ARBA" id="ARBA00023004"/>
    </source>
</evidence>
<dbReference type="InterPro" id="IPR036396">
    <property type="entry name" value="Cyt_P450_sf"/>
</dbReference>
<dbReference type="EMBL" id="AMGV01000004">
    <property type="protein sequence ID" value="KEF58688.1"/>
    <property type="molecule type" value="Genomic_DNA"/>
</dbReference>
<dbReference type="GeneID" id="25281531"/>
<keyword evidence="7" id="KW-1185">Reference proteome</keyword>
<feature type="non-terminal residue" evidence="6">
    <location>
        <position position="167"/>
    </location>
</feature>
<dbReference type="GO" id="GO:0020037">
    <property type="term" value="F:heme binding"/>
    <property type="evidence" value="ECO:0007669"/>
    <property type="project" value="InterPro"/>
</dbReference>
<dbReference type="Pfam" id="PF00067">
    <property type="entry name" value="p450"/>
    <property type="match status" value="1"/>
</dbReference>